<reference evidence="3 4" key="1">
    <citation type="submission" date="2024-08" db="EMBL/GenBank/DDBJ databases">
        <authorList>
            <person name="Cucini C."/>
            <person name="Frati F."/>
        </authorList>
    </citation>
    <scope>NUCLEOTIDE SEQUENCE [LARGE SCALE GENOMIC DNA]</scope>
</reference>
<dbReference type="Proteomes" id="UP001642540">
    <property type="component" value="Unassembled WGS sequence"/>
</dbReference>
<proteinExistence type="predicted"/>
<evidence type="ECO:0000313" key="4">
    <source>
        <dbReference type="Proteomes" id="UP001642540"/>
    </source>
</evidence>
<dbReference type="PROSITE" id="PS50940">
    <property type="entry name" value="CHIT_BIND_II"/>
    <property type="match status" value="1"/>
</dbReference>
<comment type="caution">
    <text evidence="3">The sequence shown here is derived from an EMBL/GenBank/DDBJ whole genome shotgun (WGS) entry which is preliminary data.</text>
</comment>
<keyword evidence="4" id="KW-1185">Reference proteome</keyword>
<organism evidence="3 4">
    <name type="scientific">Orchesella dallaii</name>
    <dbReference type="NCBI Taxonomy" id="48710"/>
    <lineage>
        <taxon>Eukaryota</taxon>
        <taxon>Metazoa</taxon>
        <taxon>Ecdysozoa</taxon>
        <taxon>Arthropoda</taxon>
        <taxon>Hexapoda</taxon>
        <taxon>Collembola</taxon>
        <taxon>Entomobryomorpha</taxon>
        <taxon>Entomobryoidea</taxon>
        <taxon>Orchesellidae</taxon>
        <taxon>Orchesellinae</taxon>
        <taxon>Orchesella</taxon>
    </lineage>
</organism>
<dbReference type="Pfam" id="PF01607">
    <property type="entry name" value="CBM_14"/>
    <property type="match status" value="1"/>
</dbReference>
<feature type="signal peptide" evidence="1">
    <location>
        <begin position="1"/>
        <end position="22"/>
    </location>
</feature>
<feature type="domain" description="Chitin-binding type-2" evidence="2">
    <location>
        <begin position="37"/>
        <end position="86"/>
    </location>
</feature>
<evidence type="ECO:0000259" key="2">
    <source>
        <dbReference type="PROSITE" id="PS50940"/>
    </source>
</evidence>
<dbReference type="EMBL" id="CAXLJM020000049">
    <property type="protein sequence ID" value="CAL8114364.1"/>
    <property type="molecule type" value="Genomic_DNA"/>
</dbReference>
<evidence type="ECO:0000313" key="3">
    <source>
        <dbReference type="EMBL" id="CAL8114364.1"/>
    </source>
</evidence>
<gene>
    <name evidence="3" type="ORF">ODALV1_LOCUS16434</name>
</gene>
<evidence type="ECO:0000256" key="1">
    <source>
        <dbReference type="SAM" id="SignalP"/>
    </source>
</evidence>
<sequence>MGGKILLFLYIFLKIMPDRALAGIVKLDLNTTEPPDPCPCLDQPEGLIIPHPVDCRAYYICVGASSVQYTRCGAGDQFFHPYLRSCVQRSKYLFFVPNIVDTKDLCKINSVFRTPAAENFDNCHIESDGDITPTSNSVEETHTNSVNDLFTSSSPNIESFKFPWLTNTSTTTTTTTIKPEAFNSSFVKPINFTIPTRIFNPESIPSTTVASTTTTSTTTTPTPLDCKIAKVVVHHYPGPCKADISCESGASFTVNQCLNTLTFISKFTPSSSST</sequence>
<dbReference type="SUPFAM" id="SSF57625">
    <property type="entry name" value="Invertebrate chitin-binding proteins"/>
    <property type="match status" value="1"/>
</dbReference>
<accession>A0ABP1QXN7</accession>
<dbReference type="InterPro" id="IPR036508">
    <property type="entry name" value="Chitin-bd_dom_sf"/>
</dbReference>
<name>A0ABP1QXN7_9HEXA</name>
<protein>
    <recommendedName>
        <fullName evidence="2">Chitin-binding type-2 domain-containing protein</fullName>
    </recommendedName>
</protein>
<dbReference type="SMART" id="SM00494">
    <property type="entry name" value="ChtBD2"/>
    <property type="match status" value="1"/>
</dbReference>
<feature type="chain" id="PRO_5047357076" description="Chitin-binding type-2 domain-containing protein" evidence="1">
    <location>
        <begin position="23"/>
        <end position="274"/>
    </location>
</feature>
<dbReference type="InterPro" id="IPR002557">
    <property type="entry name" value="Chitin-bd_dom"/>
</dbReference>
<keyword evidence="1" id="KW-0732">Signal</keyword>